<dbReference type="RefSeq" id="WP_078497027.1">
    <property type="nucleotide sequence ID" value="NZ_MSZX01000001.1"/>
</dbReference>
<dbReference type="PANTHER" id="PTHR45436:SF5">
    <property type="entry name" value="SENSOR HISTIDINE KINASE TRCS"/>
    <property type="match status" value="1"/>
</dbReference>
<dbReference type="CDD" id="cd00075">
    <property type="entry name" value="HATPase"/>
    <property type="match status" value="1"/>
</dbReference>
<keyword evidence="4" id="KW-1003">Cell membrane</keyword>
<evidence type="ECO:0000256" key="8">
    <source>
        <dbReference type="ARBA" id="ARBA00022741"/>
    </source>
</evidence>
<gene>
    <name evidence="17" type="ORF">BVG16_02980</name>
</gene>
<accession>A0A1T2XNI0</accession>
<dbReference type="SMART" id="SM00387">
    <property type="entry name" value="HATPase_c"/>
    <property type="match status" value="1"/>
</dbReference>
<feature type="transmembrane region" description="Helical" evidence="14">
    <location>
        <begin position="149"/>
        <end position="173"/>
    </location>
</feature>
<dbReference type="Proteomes" id="UP000190188">
    <property type="component" value="Unassembled WGS sequence"/>
</dbReference>
<evidence type="ECO:0000256" key="5">
    <source>
        <dbReference type="ARBA" id="ARBA00022553"/>
    </source>
</evidence>
<protein>
    <recommendedName>
        <fullName evidence="3">histidine kinase</fullName>
        <ecNumber evidence="3">2.7.13.3</ecNumber>
    </recommendedName>
</protein>
<dbReference type="Gene3D" id="3.30.565.10">
    <property type="entry name" value="Histidine kinase-like ATPase, C-terminal domain"/>
    <property type="match status" value="1"/>
</dbReference>
<keyword evidence="7 14" id="KW-0812">Transmembrane</keyword>
<dbReference type="SMART" id="SM00304">
    <property type="entry name" value="HAMP"/>
    <property type="match status" value="1"/>
</dbReference>
<keyword evidence="8" id="KW-0547">Nucleotide-binding</keyword>
<proteinExistence type="predicted"/>
<evidence type="ECO:0000256" key="13">
    <source>
        <dbReference type="ARBA" id="ARBA00023136"/>
    </source>
</evidence>
<dbReference type="GO" id="GO:0005524">
    <property type="term" value="F:ATP binding"/>
    <property type="evidence" value="ECO:0007669"/>
    <property type="project" value="UniProtKB-KW"/>
</dbReference>
<dbReference type="EC" id="2.7.13.3" evidence="3"/>
<dbReference type="FunFam" id="1.10.287.130:FF:000001">
    <property type="entry name" value="Two-component sensor histidine kinase"/>
    <property type="match status" value="1"/>
</dbReference>
<evidence type="ECO:0000256" key="7">
    <source>
        <dbReference type="ARBA" id="ARBA00022692"/>
    </source>
</evidence>
<keyword evidence="12" id="KW-0902">Two-component regulatory system</keyword>
<dbReference type="InterPro" id="IPR036097">
    <property type="entry name" value="HisK_dim/P_sf"/>
</dbReference>
<dbReference type="SUPFAM" id="SSF55874">
    <property type="entry name" value="ATPase domain of HSP90 chaperone/DNA topoisomerase II/histidine kinase"/>
    <property type="match status" value="1"/>
</dbReference>
<comment type="catalytic activity">
    <reaction evidence="1">
        <text>ATP + protein L-histidine = ADP + protein N-phospho-L-histidine.</text>
        <dbReference type="EC" id="2.7.13.3"/>
    </reaction>
</comment>
<dbReference type="Gene3D" id="1.10.287.130">
    <property type="match status" value="1"/>
</dbReference>
<dbReference type="InterPro" id="IPR003660">
    <property type="entry name" value="HAMP_dom"/>
</dbReference>
<evidence type="ECO:0000259" key="15">
    <source>
        <dbReference type="PROSITE" id="PS50109"/>
    </source>
</evidence>
<dbReference type="GO" id="GO:0000155">
    <property type="term" value="F:phosphorelay sensor kinase activity"/>
    <property type="evidence" value="ECO:0007669"/>
    <property type="project" value="InterPro"/>
</dbReference>
<dbReference type="InterPro" id="IPR003661">
    <property type="entry name" value="HisK_dim/P_dom"/>
</dbReference>
<dbReference type="GO" id="GO:0005886">
    <property type="term" value="C:plasma membrane"/>
    <property type="evidence" value="ECO:0007669"/>
    <property type="project" value="UniProtKB-SubCell"/>
</dbReference>
<keyword evidence="10" id="KW-0067">ATP-binding</keyword>
<evidence type="ECO:0000256" key="11">
    <source>
        <dbReference type="ARBA" id="ARBA00022989"/>
    </source>
</evidence>
<dbReference type="SMART" id="SM00388">
    <property type="entry name" value="HisKA"/>
    <property type="match status" value="1"/>
</dbReference>
<keyword evidence="6" id="KW-0808">Transferase</keyword>
<feature type="domain" description="Histidine kinase" evidence="15">
    <location>
        <begin position="233"/>
        <end position="436"/>
    </location>
</feature>
<evidence type="ECO:0000256" key="14">
    <source>
        <dbReference type="SAM" id="Phobius"/>
    </source>
</evidence>
<keyword evidence="13 14" id="KW-0472">Membrane</keyword>
<evidence type="ECO:0000259" key="16">
    <source>
        <dbReference type="PROSITE" id="PS50885"/>
    </source>
</evidence>
<dbReference type="PRINTS" id="PR00344">
    <property type="entry name" value="BCTRLSENSOR"/>
</dbReference>
<dbReference type="InterPro" id="IPR004358">
    <property type="entry name" value="Sig_transdc_His_kin-like_C"/>
</dbReference>
<reference evidence="17 18" key="1">
    <citation type="submission" date="2017-01" db="EMBL/GenBank/DDBJ databases">
        <title>Genome analysis of Paenibacillus selenitrireducens ES3-24.</title>
        <authorList>
            <person name="Xu D."/>
            <person name="Yao R."/>
            <person name="Zheng S."/>
        </authorList>
    </citation>
    <scope>NUCLEOTIDE SEQUENCE [LARGE SCALE GENOMIC DNA]</scope>
    <source>
        <strain evidence="17 18">ES3-24</strain>
    </source>
</reference>
<keyword evidence="11 14" id="KW-1133">Transmembrane helix</keyword>
<evidence type="ECO:0000313" key="18">
    <source>
        <dbReference type="Proteomes" id="UP000190188"/>
    </source>
</evidence>
<feature type="domain" description="HAMP" evidence="16">
    <location>
        <begin position="173"/>
        <end position="225"/>
    </location>
</feature>
<comment type="caution">
    <text evidence="17">The sequence shown here is derived from an EMBL/GenBank/DDBJ whole genome shotgun (WGS) entry which is preliminary data.</text>
</comment>
<dbReference type="PROSITE" id="PS50109">
    <property type="entry name" value="HIS_KIN"/>
    <property type="match status" value="1"/>
</dbReference>
<evidence type="ECO:0000313" key="17">
    <source>
        <dbReference type="EMBL" id="OPA81296.1"/>
    </source>
</evidence>
<organism evidence="17 18">
    <name type="scientific">Paenibacillus selenitireducens</name>
    <dbReference type="NCBI Taxonomy" id="1324314"/>
    <lineage>
        <taxon>Bacteria</taxon>
        <taxon>Bacillati</taxon>
        <taxon>Bacillota</taxon>
        <taxon>Bacilli</taxon>
        <taxon>Bacillales</taxon>
        <taxon>Paenibacillaceae</taxon>
        <taxon>Paenibacillus</taxon>
    </lineage>
</organism>
<evidence type="ECO:0000256" key="2">
    <source>
        <dbReference type="ARBA" id="ARBA00004651"/>
    </source>
</evidence>
<keyword evidence="5" id="KW-0597">Phosphoprotein</keyword>
<dbReference type="Gene3D" id="6.10.340.10">
    <property type="match status" value="1"/>
</dbReference>
<keyword evidence="18" id="KW-1185">Reference proteome</keyword>
<dbReference type="AlphaFoldDB" id="A0A1T2XNI0"/>
<dbReference type="Pfam" id="PF00672">
    <property type="entry name" value="HAMP"/>
    <property type="match status" value="1"/>
</dbReference>
<comment type="subcellular location">
    <subcellularLocation>
        <location evidence="2">Cell membrane</location>
        <topology evidence="2">Multi-pass membrane protein</topology>
    </subcellularLocation>
</comment>
<dbReference type="SUPFAM" id="SSF47384">
    <property type="entry name" value="Homodimeric domain of signal transducing histidine kinase"/>
    <property type="match status" value="1"/>
</dbReference>
<evidence type="ECO:0000256" key="1">
    <source>
        <dbReference type="ARBA" id="ARBA00000085"/>
    </source>
</evidence>
<dbReference type="SUPFAM" id="SSF158472">
    <property type="entry name" value="HAMP domain-like"/>
    <property type="match status" value="1"/>
</dbReference>
<dbReference type="OrthoDB" id="9780718at2"/>
<dbReference type="InterPro" id="IPR050428">
    <property type="entry name" value="TCS_sensor_his_kinase"/>
</dbReference>
<dbReference type="PROSITE" id="PS50885">
    <property type="entry name" value="HAMP"/>
    <property type="match status" value="1"/>
</dbReference>
<name>A0A1T2XNI0_9BACL</name>
<evidence type="ECO:0000256" key="12">
    <source>
        <dbReference type="ARBA" id="ARBA00023012"/>
    </source>
</evidence>
<dbReference type="Pfam" id="PF00512">
    <property type="entry name" value="HisKA"/>
    <property type="match status" value="1"/>
</dbReference>
<evidence type="ECO:0000256" key="10">
    <source>
        <dbReference type="ARBA" id="ARBA00022840"/>
    </source>
</evidence>
<feature type="transmembrane region" description="Helical" evidence="14">
    <location>
        <begin position="7"/>
        <end position="27"/>
    </location>
</feature>
<dbReference type="PANTHER" id="PTHR45436">
    <property type="entry name" value="SENSOR HISTIDINE KINASE YKOH"/>
    <property type="match status" value="1"/>
</dbReference>
<keyword evidence="9" id="KW-0418">Kinase</keyword>
<evidence type="ECO:0000256" key="3">
    <source>
        <dbReference type="ARBA" id="ARBA00012438"/>
    </source>
</evidence>
<dbReference type="EMBL" id="MSZX01000001">
    <property type="protein sequence ID" value="OPA81296.1"/>
    <property type="molecule type" value="Genomic_DNA"/>
</dbReference>
<evidence type="ECO:0000256" key="6">
    <source>
        <dbReference type="ARBA" id="ARBA00022679"/>
    </source>
</evidence>
<dbReference type="CDD" id="cd06225">
    <property type="entry name" value="HAMP"/>
    <property type="match status" value="1"/>
</dbReference>
<dbReference type="InterPro" id="IPR003594">
    <property type="entry name" value="HATPase_dom"/>
</dbReference>
<dbReference type="STRING" id="1324314.BVG16_02980"/>
<evidence type="ECO:0000256" key="9">
    <source>
        <dbReference type="ARBA" id="ARBA00022777"/>
    </source>
</evidence>
<dbReference type="InterPro" id="IPR005467">
    <property type="entry name" value="His_kinase_dom"/>
</dbReference>
<dbReference type="InterPro" id="IPR036890">
    <property type="entry name" value="HATPase_C_sf"/>
</dbReference>
<evidence type="ECO:0000256" key="4">
    <source>
        <dbReference type="ARBA" id="ARBA00022475"/>
    </source>
</evidence>
<dbReference type="Pfam" id="PF02518">
    <property type="entry name" value="HATPase_c"/>
    <property type="match status" value="1"/>
</dbReference>
<dbReference type="CDD" id="cd00082">
    <property type="entry name" value="HisKA"/>
    <property type="match status" value="1"/>
</dbReference>
<sequence>MRTIRSRIFFALIVVMIFSVSSMMYMVNHLIDGMLMDQTHNQLRIQMAKAINIIESGDQQDLSSEDLELRFRDRLYYADFFILNKQDKIIAAGDDEMVGRTAHLSMNHTDRFFELNQGKMMFTHQNLKNGLRIIVYTPMDILNQISNRILRVSLGSVSITFGVIFIVGFWLVWNTTRPLKKLKEAVNRFELSNKGPHMPQGDNTEIGQLVDTFSSMSERIQRHHQHQIEFLQNVSHELRTPLMSIQGYALGIKDQVVSVDQGLEVVAHESKRLIQMVDRLLQLTRLETIDEEWHYTSVDLKDMLEHAVQLLGPTAAERQISIQILASAMEKNVPADQMFQIIMNFVQNAIRYAENQVNVCLEKTGNGFLIHVDDDGPGVPIDERENVFERYYIGNSGVSGIGLAICKQISDKLHATISCTGSPLGGARFSFKFPET</sequence>